<dbReference type="AlphaFoldDB" id="G0P8A4"/>
<dbReference type="HOGENOM" id="CLU_2724475_0_0_1"/>
<gene>
    <name evidence="1" type="ORF">CAEBREN_11097</name>
</gene>
<organism evidence="2">
    <name type="scientific">Caenorhabditis brenneri</name>
    <name type="common">Nematode worm</name>
    <dbReference type="NCBI Taxonomy" id="135651"/>
    <lineage>
        <taxon>Eukaryota</taxon>
        <taxon>Metazoa</taxon>
        <taxon>Ecdysozoa</taxon>
        <taxon>Nematoda</taxon>
        <taxon>Chromadorea</taxon>
        <taxon>Rhabditida</taxon>
        <taxon>Rhabditina</taxon>
        <taxon>Rhabditomorpha</taxon>
        <taxon>Rhabditoidea</taxon>
        <taxon>Rhabditidae</taxon>
        <taxon>Peloderinae</taxon>
        <taxon>Caenorhabditis</taxon>
    </lineage>
</organism>
<keyword evidence="2" id="KW-1185">Reference proteome</keyword>
<name>G0P8A4_CAEBE</name>
<evidence type="ECO:0000313" key="1">
    <source>
        <dbReference type="EMBL" id="EGT47675.1"/>
    </source>
</evidence>
<reference evidence="2" key="1">
    <citation type="submission" date="2011-07" db="EMBL/GenBank/DDBJ databases">
        <authorList>
            <consortium name="Caenorhabditis brenneri Sequencing and Analysis Consortium"/>
            <person name="Wilson R.K."/>
        </authorList>
    </citation>
    <scope>NUCLEOTIDE SEQUENCE [LARGE SCALE GENOMIC DNA]</scope>
    <source>
        <strain evidence="2">PB2801</strain>
    </source>
</reference>
<dbReference type="InParanoid" id="G0P8A4"/>
<accession>G0P8A4</accession>
<sequence>MYKGSPSRRIIIRTESVSHADAYAGQKATECVQSTSSTSAQGQQKTDYDITVNLLDSLDDADSCDLDENEVS</sequence>
<dbReference type="Proteomes" id="UP000008068">
    <property type="component" value="Unassembled WGS sequence"/>
</dbReference>
<evidence type="ECO:0000313" key="2">
    <source>
        <dbReference type="Proteomes" id="UP000008068"/>
    </source>
</evidence>
<proteinExistence type="predicted"/>
<protein>
    <submittedName>
        <fullName evidence="1">Uncharacterized protein</fullName>
    </submittedName>
</protein>
<dbReference type="EMBL" id="GL380130">
    <property type="protein sequence ID" value="EGT47675.1"/>
    <property type="molecule type" value="Genomic_DNA"/>
</dbReference>